<dbReference type="Gene3D" id="3.40.525.10">
    <property type="entry name" value="CRAL-TRIO lipid binding domain"/>
    <property type="match status" value="1"/>
</dbReference>
<evidence type="ECO:0000313" key="3">
    <source>
        <dbReference type="EMBL" id="KAF9410680.1"/>
    </source>
</evidence>
<dbReference type="AlphaFoldDB" id="A0A835GAR3"/>
<dbReference type="Proteomes" id="UP000648187">
    <property type="component" value="Unassembled WGS sequence"/>
</dbReference>
<dbReference type="Pfam" id="PF00650">
    <property type="entry name" value="CRAL_TRIO"/>
    <property type="match status" value="1"/>
</dbReference>
<dbReference type="PROSITE" id="PS50191">
    <property type="entry name" value="CRAL_TRIO"/>
    <property type="match status" value="1"/>
</dbReference>
<dbReference type="SUPFAM" id="SSF46938">
    <property type="entry name" value="CRAL/TRIO N-terminal domain"/>
    <property type="match status" value="1"/>
</dbReference>
<dbReference type="PANTHER" id="PTHR10174">
    <property type="entry name" value="ALPHA-TOCOPHEROL TRANSFER PROTEIN-RELATED"/>
    <property type="match status" value="1"/>
</dbReference>
<dbReference type="PRINTS" id="PR00180">
    <property type="entry name" value="CRETINALDHBP"/>
</dbReference>
<accession>A0A835GAR3</accession>
<keyword evidence="4" id="KW-1185">Reference proteome</keyword>
<dbReference type="InterPro" id="IPR001251">
    <property type="entry name" value="CRAL-TRIO_dom"/>
</dbReference>
<sequence length="303" mass="35368">MAGVVVPITIEEEYKKNPDISPEDIKKLRDWLKTQPHLPGQYLTDVDLLIVYHCCQKSMEVSKQVLDLHFTLRTHFVPFFKDRCFDKKAEFAFTTVLCAPLPTPTPEGYRVVYFRLADPDPRNFNLLEAVRTFMMVFDMWQYEEGTWPGFVILIDMEKATLGHVARLDLMVVKKVLYFLQECMFVKLQGVHFMNAPYFMDKLLSLIRPYLRKELMHLVNAHQTGAESIEKLIPQKALPKEAGGEYKDFDTLREELFKRLRANTVFLRDENRRRVNESLRPAGKPSPAEKEFGLQGSFKKLELD</sequence>
<evidence type="ECO:0000313" key="4">
    <source>
        <dbReference type="Proteomes" id="UP000648187"/>
    </source>
</evidence>
<dbReference type="CDD" id="cd00170">
    <property type="entry name" value="SEC14"/>
    <property type="match status" value="1"/>
</dbReference>
<dbReference type="InterPro" id="IPR036273">
    <property type="entry name" value="CRAL/TRIO_N_dom_sf"/>
</dbReference>
<gene>
    <name evidence="3" type="ORF">HW555_010307</name>
</gene>
<reference evidence="3" key="1">
    <citation type="submission" date="2020-08" db="EMBL/GenBank/DDBJ databases">
        <title>Spodoptera exigua strain:BAW_Kor-Di-RS1 Genome sequencing and assembly.</title>
        <authorList>
            <person name="Kim J."/>
            <person name="Nam H.Y."/>
            <person name="Kwon M."/>
            <person name="Choi J.H."/>
            <person name="Cho S.R."/>
            <person name="Kim G.-H."/>
        </authorList>
    </citation>
    <scope>NUCLEOTIDE SEQUENCE</scope>
    <source>
        <strain evidence="3">BAW_Kor-Di-RS1</strain>
        <tissue evidence="3">Whole-body</tissue>
    </source>
</reference>
<evidence type="ECO:0000256" key="1">
    <source>
        <dbReference type="SAM" id="MobiDB-lite"/>
    </source>
</evidence>
<protein>
    <recommendedName>
        <fullName evidence="2">CRAL-TRIO domain-containing protein</fullName>
    </recommendedName>
</protein>
<name>A0A835GAR3_SPOEX</name>
<dbReference type="PANTHER" id="PTHR10174:SF213">
    <property type="entry name" value="CRAL-TRIO DOMAIN-CONTAINING PROTEIN"/>
    <property type="match status" value="1"/>
</dbReference>
<dbReference type="InterPro" id="IPR036865">
    <property type="entry name" value="CRAL-TRIO_dom_sf"/>
</dbReference>
<proteinExistence type="predicted"/>
<dbReference type="GO" id="GO:1902936">
    <property type="term" value="F:phosphatidylinositol bisphosphate binding"/>
    <property type="evidence" value="ECO:0007669"/>
    <property type="project" value="TreeGrafter"/>
</dbReference>
<evidence type="ECO:0000259" key="2">
    <source>
        <dbReference type="PROSITE" id="PS50191"/>
    </source>
</evidence>
<dbReference type="SUPFAM" id="SSF52087">
    <property type="entry name" value="CRAL/TRIO domain"/>
    <property type="match status" value="1"/>
</dbReference>
<feature type="domain" description="CRAL-TRIO" evidence="2">
    <location>
        <begin position="106"/>
        <end position="249"/>
    </location>
</feature>
<comment type="caution">
    <text evidence="3">The sequence shown here is derived from an EMBL/GenBank/DDBJ whole genome shotgun (WGS) entry which is preliminary data.</text>
</comment>
<dbReference type="SMART" id="SM00516">
    <property type="entry name" value="SEC14"/>
    <property type="match status" value="1"/>
</dbReference>
<feature type="region of interest" description="Disordered" evidence="1">
    <location>
        <begin position="273"/>
        <end position="303"/>
    </location>
</feature>
<dbReference type="EMBL" id="JACKWZ010000252">
    <property type="protein sequence ID" value="KAF9410680.1"/>
    <property type="molecule type" value="Genomic_DNA"/>
</dbReference>
<organism evidence="3 4">
    <name type="scientific">Spodoptera exigua</name>
    <name type="common">Beet armyworm</name>
    <name type="synonym">Noctua fulgens</name>
    <dbReference type="NCBI Taxonomy" id="7107"/>
    <lineage>
        <taxon>Eukaryota</taxon>
        <taxon>Metazoa</taxon>
        <taxon>Ecdysozoa</taxon>
        <taxon>Arthropoda</taxon>
        <taxon>Hexapoda</taxon>
        <taxon>Insecta</taxon>
        <taxon>Pterygota</taxon>
        <taxon>Neoptera</taxon>
        <taxon>Endopterygota</taxon>
        <taxon>Lepidoptera</taxon>
        <taxon>Glossata</taxon>
        <taxon>Ditrysia</taxon>
        <taxon>Noctuoidea</taxon>
        <taxon>Noctuidae</taxon>
        <taxon>Amphipyrinae</taxon>
        <taxon>Spodoptera</taxon>
    </lineage>
</organism>
<dbReference type="GO" id="GO:0016020">
    <property type="term" value="C:membrane"/>
    <property type="evidence" value="ECO:0007669"/>
    <property type="project" value="TreeGrafter"/>
</dbReference>